<dbReference type="InterPro" id="IPR036271">
    <property type="entry name" value="Tet_transcr_reg_TetR-rel_C_sf"/>
</dbReference>
<proteinExistence type="predicted"/>
<sequence length="192" mass="20117">MGHALMRIVARDGMEAVSVRSVAAEAGMSVGAVQRYFAGKDEMLRFALHVAVDAAAARLSEVRIGPGGLSFAEGLRQALLTFLPTPETLAEARILAAFEARAVVDADFAAVLAELDDEARRNVRRALDYASSTGELAPGQDLEALTHLVLLLMDGVLWYGLRSSASGREGLTAAVDAVVALVTGGPARTAAR</sequence>
<dbReference type="PROSITE" id="PS50977">
    <property type="entry name" value="HTH_TETR_2"/>
    <property type="match status" value="1"/>
</dbReference>
<keyword evidence="2" id="KW-0805">Transcription regulation</keyword>
<dbReference type="eggNOG" id="COG3226">
    <property type="taxonomic scope" value="Bacteria"/>
</dbReference>
<dbReference type="SUPFAM" id="SSF48498">
    <property type="entry name" value="Tetracyclin repressor-like, C-terminal domain"/>
    <property type="match status" value="1"/>
</dbReference>
<accession>C7MQC4</accession>
<dbReference type="Gene3D" id="1.10.357.10">
    <property type="entry name" value="Tetracycline Repressor, domain 2"/>
    <property type="match status" value="1"/>
</dbReference>
<dbReference type="EMBL" id="CP001683">
    <property type="protein sequence ID" value="ACU96423.1"/>
    <property type="molecule type" value="Genomic_DNA"/>
</dbReference>
<keyword evidence="4" id="KW-0804">Transcription</keyword>
<dbReference type="InterPro" id="IPR050109">
    <property type="entry name" value="HTH-type_TetR-like_transc_reg"/>
</dbReference>
<dbReference type="HOGENOM" id="CLU_069356_15_10_11"/>
<dbReference type="STRING" id="471857.Svir_13760"/>
<dbReference type="Pfam" id="PF00440">
    <property type="entry name" value="TetR_N"/>
    <property type="match status" value="1"/>
</dbReference>
<keyword evidence="3 5" id="KW-0238">DNA-binding</keyword>
<evidence type="ECO:0000256" key="5">
    <source>
        <dbReference type="PROSITE-ProRule" id="PRU00335"/>
    </source>
</evidence>
<protein>
    <submittedName>
        <fullName evidence="7">Transcriptional regulator, tetR family</fullName>
    </submittedName>
</protein>
<evidence type="ECO:0000256" key="1">
    <source>
        <dbReference type="ARBA" id="ARBA00022491"/>
    </source>
</evidence>
<dbReference type="GO" id="GO:0000976">
    <property type="term" value="F:transcription cis-regulatory region binding"/>
    <property type="evidence" value="ECO:0007669"/>
    <property type="project" value="TreeGrafter"/>
</dbReference>
<dbReference type="InterPro" id="IPR039538">
    <property type="entry name" value="BetI_C"/>
</dbReference>
<dbReference type="Pfam" id="PF13977">
    <property type="entry name" value="TetR_C_6"/>
    <property type="match status" value="1"/>
</dbReference>
<evidence type="ECO:0000259" key="6">
    <source>
        <dbReference type="PROSITE" id="PS50977"/>
    </source>
</evidence>
<dbReference type="PANTHER" id="PTHR30055:SF242">
    <property type="entry name" value="HTH-TYPE TRANSCRIPTIONAL REPRESSOR KSTR"/>
    <property type="match status" value="1"/>
</dbReference>
<dbReference type="Proteomes" id="UP000000841">
    <property type="component" value="Chromosome"/>
</dbReference>
<dbReference type="SUPFAM" id="SSF46689">
    <property type="entry name" value="Homeodomain-like"/>
    <property type="match status" value="1"/>
</dbReference>
<keyword evidence="8" id="KW-1185">Reference proteome</keyword>
<feature type="domain" description="HTH tetR-type" evidence="6">
    <location>
        <begin position="1"/>
        <end position="55"/>
    </location>
</feature>
<evidence type="ECO:0000313" key="7">
    <source>
        <dbReference type="EMBL" id="ACU96423.1"/>
    </source>
</evidence>
<dbReference type="KEGG" id="svi:Svir_13760"/>
<dbReference type="AlphaFoldDB" id="C7MQC4"/>
<evidence type="ECO:0000256" key="2">
    <source>
        <dbReference type="ARBA" id="ARBA00023015"/>
    </source>
</evidence>
<gene>
    <name evidence="7" type="ordered locus">Svir_13760</name>
</gene>
<dbReference type="GO" id="GO:0003700">
    <property type="term" value="F:DNA-binding transcription factor activity"/>
    <property type="evidence" value="ECO:0007669"/>
    <property type="project" value="TreeGrafter"/>
</dbReference>
<evidence type="ECO:0000256" key="3">
    <source>
        <dbReference type="ARBA" id="ARBA00023125"/>
    </source>
</evidence>
<evidence type="ECO:0000313" key="8">
    <source>
        <dbReference type="Proteomes" id="UP000000841"/>
    </source>
</evidence>
<feature type="DNA-binding region" description="H-T-H motif" evidence="5">
    <location>
        <begin position="18"/>
        <end position="37"/>
    </location>
</feature>
<evidence type="ECO:0000256" key="4">
    <source>
        <dbReference type="ARBA" id="ARBA00023163"/>
    </source>
</evidence>
<dbReference type="InterPro" id="IPR001647">
    <property type="entry name" value="HTH_TetR"/>
</dbReference>
<keyword evidence="1" id="KW-0678">Repressor</keyword>
<reference evidence="7 8" key="1">
    <citation type="journal article" date="2009" name="Stand. Genomic Sci.">
        <title>Complete genome sequence of Saccharomonospora viridis type strain (P101).</title>
        <authorList>
            <person name="Pati A."/>
            <person name="Sikorski J."/>
            <person name="Nolan M."/>
            <person name="Lapidus A."/>
            <person name="Copeland A."/>
            <person name="Glavina Del Rio T."/>
            <person name="Lucas S."/>
            <person name="Chen F."/>
            <person name="Tice H."/>
            <person name="Pitluck S."/>
            <person name="Cheng J.F."/>
            <person name="Chertkov O."/>
            <person name="Brettin T."/>
            <person name="Han C."/>
            <person name="Detter J.C."/>
            <person name="Kuske C."/>
            <person name="Bruce D."/>
            <person name="Goodwin L."/>
            <person name="Chain P."/>
            <person name="D'haeseleer P."/>
            <person name="Chen A."/>
            <person name="Palaniappan K."/>
            <person name="Ivanova N."/>
            <person name="Mavromatis K."/>
            <person name="Mikhailova N."/>
            <person name="Rohde M."/>
            <person name="Tindall B.J."/>
            <person name="Goker M."/>
            <person name="Bristow J."/>
            <person name="Eisen J.A."/>
            <person name="Markowitz V."/>
            <person name="Hugenholtz P."/>
            <person name="Kyrpides N.C."/>
            <person name="Klenk H.P."/>
        </authorList>
    </citation>
    <scope>NUCLEOTIDE SEQUENCE [LARGE SCALE GENOMIC DNA]</scope>
    <source>
        <strain evidence="8">ATCC 15386 / DSM 43017 / JCM 3036 / NBRC 12207 / P101</strain>
    </source>
</reference>
<dbReference type="InterPro" id="IPR009057">
    <property type="entry name" value="Homeodomain-like_sf"/>
</dbReference>
<organism evidence="7 8">
    <name type="scientific">Saccharomonospora viridis (strain ATCC 15386 / DSM 43017 / JCM 3036 / CCUG 5913 / NBRC 12207 / NCIMB 9602 / P101)</name>
    <name type="common">Thermoactinomyces viridis</name>
    <dbReference type="NCBI Taxonomy" id="471857"/>
    <lineage>
        <taxon>Bacteria</taxon>
        <taxon>Bacillati</taxon>
        <taxon>Actinomycetota</taxon>
        <taxon>Actinomycetes</taxon>
        <taxon>Pseudonocardiales</taxon>
        <taxon>Pseudonocardiaceae</taxon>
        <taxon>Saccharomonospora</taxon>
    </lineage>
</organism>
<dbReference type="PANTHER" id="PTHR30055">
    <property type="entry name" value="HTH-TYPE TRANSCRIPTIONAL REGULATOR RUTR"/>
    <property type="match status" value="1"/>
</dbReference>
<name>C7MQC4_SACVD</name>